<sequence>MPKQSTRAWIYRIATAVVPILIVYGVIAESDASVWLGLAGAVLNIGERALYLANTPAHDK</sequence>
<proteinExistence type="predicted"/>
<dbReference type="EMBL" id="JBHSDK010000012">
    <property type="protein sequence ID" value="MFC4335222.1"/>
    <property type="molecule type" value="Genomic_DNA"/>
</dbReference>
<reference evidence="3" key="1">
    <citation type="journal article" date="2019" name="Int. J. Syst. Evol. Microbiol.">
        <title>The Global Catalogue of Microorganisms (GCM) 10K type strain sequencing project: providing services to taxonomists for standard genome sequencing and annotation.</title>
        <authorList>
            <consortium name="The Broad Institute Genomics Platform"/>
            <consortium name="The Broad Institute Genome Sequencing Center for Infectious Disease"/>
            <person name="Wu L."/>
            <person name="Ma J."/>
        </authorList>
    </citation>
    <scope>NUCLEOTIDE SEQUENCE [LARGE SCALE GENOMIC DNA]</scope>
    <source>
        <strain evidence="3">IBRC-M 10908</strain>
    </source>
</reference>
<name>A0ABV8TXM9_9ACTN</name>
<accession>A0ABV8TXM9</accession>
<evidence type="ECO:0000313" key="2">
    <source>
        <dbReference type="EMBL" id="MFC4335222.1"/>
    </source>
</evidence>
<keyword evidence="1" id="KW-0812">Transmembrane</keyword>
<keyword evidence="3" id="KW-1185">Reference proteome</keyword>
<dbReference type="Proteomes" id="UP001595823">
    <property type="component" value="Unassembled WGS sequence"/>
</dbReference>
<evidence type="ECO:0000256" key="1">
    <source>
        <dbReference type="SAM" id="Phobius"/>
    </source>
</evidence>
<dbReference type="RefSeq" id="WP_380619701.1">
    <property type="nucleotide sequence ID" value="NZ_JBHSDK010000012.1"/>
</dbReference>
<keyword evidence="1" id="KW-1133">Transmembrane helix</keyword>
<keyword evidence="1" id="KW-0472">Membrane</keyword>
<protein>
    <recommendedName>
        <fullName evidence="4">Holin</fullName>
    </recommendedName>
</protein>
<feature type="transmembrane region" description="Helical" evidence="1">
    <location>
        <begin position="9"/>
        <end position="27"/>
    </location>
</feature>
<comment type="caution">
    <text evidence="2">The sequence shown here is derived from an EMBL/GenBank/DDBJ whole genome shotgun (WGS) entry which is preliminary data.</text>
</comment>
<gene>
    <name evidence="2" type="ORF">ACFPET_08430</name>
</gene>
<evidence type="ECO:0000313" key="3">
    <source>
        <dbReference type="Proteomes" id="UP001595823"/>
    </source>
</evidence>
<dbReference type="Pfam" id="PF23809">
    <property type="entry name" value="Phage_holin_9"/>
    <property type="match status" value="1"/>
</dbReference>
<organism evidence="2 3">
    <name type="scientific">Salininema proteolyticum</name>
    <dbReference type="NCBI Taxonomy" id="1607685"/>
    <lineage>
        <taxon>Bacteria</taxon>
        <taxon>Bacillati</taxon>
        <taxon>Actinomycetota</taxon>
        <taxon>Actinomycetes</taxon>
        <taxon>Glycomycetales</taxon>
        <taxon>Glycomycetaceae</taxon>
        <taxon>Salininema</taxon>
    </lineage>
</organism>
<evidence type="ECO:0008006" key="4">
    <source>
        <dbReference type="Google" id="ProtNLM"/>
    </source>
</evidence>
<dbReference type="InterPro" id="IPR056390">
    <property type="entry name" value="Holin_phage"/>
</dbReference>